<dbReference type="Pfam" id="PF12831">
    <property type="entry name" value="FAD_oxidored"/>
    <property type="match status" value="1"/>
</dbReference>
<dbReference type="GO" id="GO:0046872">
    <property type="term" value="F:metal ion binding"/>
    <property type="evidence" value="ECO:0007669"/>
    <property type="project" value="UniProtKB-KW"/>
</dbReference>
<keyword evidence="6" id="KW-0560">Oxidoreductase</keyword>
<keyword evidence="5" id="KW-0274">FAD</keyword>
<evidence type="ECO:0000256" key="8">
    <source>
        <dbReference type="ARBA" id="ARBA00023014"/>
    </source>
</evidence>
<proteinExistence type="inferred from homology"/>
<comment type="caution">
    <text evidence="10">The sequence shown here is derived from an EMBL/GenBank/DDBJ whole genome shotgun (WGS) entry which is preliminary data.</text>
</comment>
<evidence type="ECO:0000256" key="4">
    <source>
        <dbReference type="ARBA" id="ARBA00022723"/>
    </source>
</evidence>
<feature type="domain" description="4Fe-4S ferredoxin-type" evidence="9">
    <location>
        <begin position="281"/>
        <end position="315"/>
    </location>
</feature>
<dbReference type="AlphaFoldDB" id="A0A3N1VG36"/>
<keyword evidence="11" id="KW-1185">Reference proteome</keyword>
<dbReference type="InterPro" id="IPR039650">
    <property type="entry name" value="HdrA-like"/>
</dbReference>
<evidence type="ECO:0000256" key="2">
    <source>
        <dbReference type="ARBA" id="ARBA00006561"/>
    </source>
</evidence>
<dbReference type="RefSeq" id="WP_123289513.1">
    <property type="nucleotide sequence ID" value="NZ_RJVA01000010.1"/>
</dbReference>
<dbReference type="SUPFAM" id="SSF54862">
    <property type="entry name" value="4Fe-4S ferredoxins"/>
    <property type="match status" value="1"/>
</dbReference>
<dbReference type="Pfam" id="PF07992">
    <property type="entry name" value="Pyr_redox_2"/>
    <property type="match status" value="1"/>
</dbReference>
<comment type="cofactor">
    <cofactor evidence="1">
        <name>FAD</name>
        <dbReference type="ChEBI" id="CHEBI:57692"/>
    </cofactor>
</comment>
<evidence type="ECO:0000313" key="10">
    <source>
        <dbReference type="EMBL" id="ROR01823.1"/>
    </source>
</evidence>
<dbReference type="PANTHER" id="PTHR43498:SF1">
    <property type="entry name" value="COB--COM HETERODISULFIDE REDUCTASE IRON-SULFUR SUBUNIT A"/>
    <property type="match status" value="1"/>
</dbReference>
<dbReference type="Pfam" id="PF12838">
    <property type="entry name" value="Fer4_7"/>
    <property type="match status" value="1"/>
</dbReference>
<dbReference type="Gene3D" id="3.30.70.20">
    <property type="match status" value="2"/>
</dbReference>
<dbReference type="Gene3D" id="3.40.50.720">
    <property type="entry name" value="NAD(P)-binding Rossmann-like Domain"/>
    <property type="match status" value="1"/>
</dbReference>
<dbReference type="SUPFAM" id="SSF51905">
    <property type="entry name" value="FAD/NAD(P)-binding domain"/>
    <property type="match status" value="1"/>
</dbReference>
<keyword evidence="4" id="KW-0479">Metal-binding</keyword>
<gene>
    <name evidence="10" type="ORF">EDC27_1015</name>
</gene>
<name>A0A3N1VG36_9BACT</name>
<dbReference type="OrthoDB" id="9758544at2"/>
<dbReference type="InterPro" id="IPR023753">
    <property type="entry name" value="FAD/NAD-binding_dom"/>
</dbReference>
<evidence type="ECO:0000256" key="1">
    <source>
        <dbReference type="ARBA" id="ARBA00001974"/>
    </source>
</evidence>
<evidence type="ECO:0000256" key="5">
    <source>
        <dbReference type="ARBA" id="ARBA00022827"/>
    </source>
</evidence>
<evidence type="ECO:0000313" key="11">
    <source>
        <dbReference type="Proteomes" id="UP000276223"/>
    </source>
</evidence>
<dbReference type="InterPro" id="IPR036188">
    <property type="entry name" value="FAD/NAD-bd_sf"/>
</dbReference>
<dbReference type="Pfam" id="PF00037">
    <property type="entry name" value="Fer4"/>
    <property type="match status" value="1"/>
</dbReference>
<dbReference type="InterPro" id="IPR017896">
    <property type="entry name" value="4Fe4S_Fe-S-bd"/>
</dbReference>
<keyword evidence="3" id="KW-0004">4Fe-4S</keyword>
<protein>
    <submittedName>
        <fullName evidence="10">Heterodisulfide reductase subunit A</fullName>
    </submittedName>
</protein>
<dbReference type="PROSITE" id="PS51379">
    <property type="entry name" value="4FE4S_FER_2"/>
    <property type="match status" value="4"/>
</dbReference>
<keyword evidence="5" id="KW-0285">Flavoprotein</keyword>
<organism evidence="10 11">
    <name type="scientific">Desulfosoma caldarium</name>
    <dbReference type="NCBI Taxonomy" id="610254"/>
    <lineage>
        <taxon>Bacteria</taxon>
        <taxon>Pseudomonadati</taxon>
        <taxon>Thermodesulfobacteriota</taxon>
        <taxon>Syntrophobacteria</taxon>
        <taxon>Syntrophobacterales</taxon>
        <taxon>Syntrophobacteraceae</taxon>
        <taxon>Desulfosoma</taxon>
    </lineage>
</organism>
<accession>A0A3N1VG36</accession>
<feature type="domain" description="4Fe-4S ferredoxin-type" evidence="9">
    <location>
        <begin position="609"/>
        <end position="638"/>
    </location>
</feature>
<comment type="similarity">
    <text evidence="2">Belongs to the HdrA family.</text>
</comment>
<dbReference type="InterPro" id="IPR017900">
    <property type="entry name" value="4Fe4S_Fe_S_CS"/>
</dbReference>
<dbReference type="EMBL" id="RJVA01000010">
    <property type="protein sequence ID" value="ROR01823.1"/>
    <property type="molecule type" value="Genomic_DNA"/>
</dbReference>
<reference evidence="10 11" key="1">
    <citation type="submission" date="2018-11" db="EMBL/GenBank/DDBJ databases">
        <title>Genomic Encyclopedia of Type Strains, Phase IV (KMG-IV): sequencing the most valuable type-strain genomes for metagenomic binning, comparative biology and taxonomic classification.</title>
        <authorList>
            <person name="Goeker M."/>
        </authorList>
    </citation>
    <scope>NUCLEOTIDE SEQUENCE [LARGE SCALE GENOMIC DNA]</scope>
    <source>
        <strain evidence="10 11">DSM 22027</strain>
    </source>
</reference>
<feature type="domain" description="4Fe-4S ferredoxin-type" evidence="9">
    <location>
        <begin position="233"/>
        <end position="263"/>
    </location>
</feature>
<keyword evidence="7" id="KW-0408">Iron</keyword>
<dbReference type="PANTHER" id="PTHR43498">
    <property type="entry name" value="FERREDOXIN:COB-COM HETERODISULFIDE REDUCTASE SUBUNIT A"/>
    <property type="match status" value="1"/>
</dbReference>
<evidence type="ECO:0000256" key="7">
    <source>
        <dbReference type="ARBA" id="ARBA00023004"/>
    </source>
</evidence>
<evidence type="ECO:0000256" key="6">
    <source>
        <dbReference type="ARBA" id="ARBA00023002"/>
    </source>
</evidence>
<keyword evidence="8" id="KW-0411">Iron-sulfur</keyword>
<feature type="domain" description="4Fe-4S ferredoxin-type" evidence="9">
    <location>
        <begin position="575"/>
        <end position="604"/>
    </location>
</feature>
<sequence length="652" mass="70476">MRIGVFVCRCGTNIAGTVDTQHVAAEALTWPDVVYATELLYTCSEPGQKEIQNAVVTHGLQGVVVAACSPRMHELTFRRAVEKAGLNRYMLEMANIREHVSWIGTDKSVNTRKAADLVRMAVAKVRRNEPLFGSQVPLTKRVMVIGGGVAGIQAALDCADAGLEVVLVEREATIGGKMAKLDKTFPTIDCSSCILGPKMVDVAQKENITLHTFTEVESLSGTIGNFTVALRKKATYVDWSACTGCGVCMAKCPAKKNPDPFNEGLGTASAIRIPFPQAIPKKAHIDKEACRYFKTGKCRVCQKICPVHAVHFDMEDRHITENVGAIIVATGYDLFNPIAYGEYGAGRYADVINTMQFERILSASGPYGGHIRRPSDGREPRDIVFVGCVGSRDKSVNRPYCSAVCCMVMAKQAILARDHIPEARCYVFYMDIRAPGKNYDEFVRRAVEDYGVQYIRGRVGKIYPLGDRLVVQGADTLLGAQVEVEADLVVLATGMEPSHGAQDLAEKLRISCDAHGFFMEGHPKLKPVETNTAGIYLAGTCQGPKDIPASVAQGSAAAAKVLALFARDSITTDPQTAGVLERACIGCGKCLSVCPFGAIEWKSLRDGSRKAHVLDTVCQGCGLCNATCPSKAVQLKHFTDDQILAELEALCA</sequence>
<dbReference type="Gene3D" id="3.50.50.60">
    <property type="entry name" value="FAD/NAD(P)-binding domain"/>
    <property type="match status" value="1"/>
</dbReference>
<evidence type="ECO:0000256" key="3">
    <source>
        <dbReference type="ARBA" id="ARBA00022485"/>
    </source>
</evidence>
<dbReference type="GO" id="GO:0016491">
    <property type="term" value="F:oxidoreductase activity"/>
    <property type="evidence" value="ECO:0007669"/>
    <property type="project" value="UniProtKB-KW"/>
</dbReference>
<dbReference type="PROSITE" id="PS00198">
    <property type="entry name" value="4FE4S_FER_1"/>
    <property type="match status" value="3"/>
</dbReference>
<dbReference type="Proteomes" id="UP000276223">
    <property type="component" value="Unassembled WGS sequence"/>
</dbReference>
<dbReference type="GO" id="GO:0051539">
    <property type="term" value="F:4 iron, 4 sulfur cluster binding"/>
    <property type="evidence" value="ECO:0007669"/>
    <property type="project" value="UniProtKB-KW"/>
</dbReference>
<evidence type="ECO:0000259" key="9">
    <source>
        <dbReference type="PROSITE" id="PS51379"/>
    </source>
</evidence>